<dbReference type="Gene3D" id="2.40.50.100">
    <property type="match status" value="1"/>
</dbReference>
<keyword evidence="2" id="KW-0175">Coiled coil</keyword>
<dbReference type="NCBIfam" id="TIGR01730">
    <property type="entry name" value="RND_mfp"/>
    <property type="match status" value="1"/>
</dbReference>
<reference evidence="4 5" key="1">
    <citation type="journal article" date="2016" name="C (Basel)">
        <title>Selective Growth of and Electricity Production by Marine Exoelectrogenic Bacteria in Self-Aggregated Hydrogel of Microbially Reduced Graphene Oxide.</title>
        <authorList>
            <person name="Yoshida N."/>
            <person name="Goto Y."/>
            <person name="Miyata Y."/>
        </authorList>
    </citation>
    <scope>NUCLEOTIDE SEQUENCE [LARGE SCALE GENOMIC DNA]</scope>
    <source>
        <strain evidence="4 5">NIT-T3</strain>
    </source>
</reference>
<gene>
    <name evidence="4" type="ORF">DESUT3_07160</name>
</gene>
<reference evidence="4 5" key="2">
    <citation type="journal article" date="2021" name="Int. J. Syst. Evol. Microbiol.">
        <title>Isolation and Polyphasic Characterization of Desulfuromonas versatilis sp. Nov., an Electrogenic Bacteria Capable of Versatile Metabolism Isolated from a Graphene Oxide-Reducing Enrichment Culture.</title>
        <authorList>
            <person name="Xie L."/>
            <person name="Yoshida N."/>
            <person name="Ishii S."/>
            <person name="Meng L."/>
        </authorList>
    </citation>
    <scope>NUCLEOTIDE SEQUENCE [LARGE SCALE GENOMIC DNA]</scope>
    <source>
        <strain evidence="4 5">NIT-T3</strain>
    </source>
</reference>
<dbReference type="EMBL" id="AP024355">
    <property type="protein sequence ID" value="BCR03647.1"/>
    <property type="molecule type" value="Genomic_DNA"/>
</dbReference>
<sequence length="394" mass="42271">MSRTTKIIMALLALLILAGGFFAMRLMIASRPEPHKAARENPGALVETLAVTIGERQVLVHGTGTVQPRQQVEIAPQVSGRALEVSPRLVAGGYLRRGEVLFRIEDADFRLAVDRAKAALARAEFELATVQGQARVARQEWQRLKPAEAPDNPLALYEPQLKNAQASLLSAGAALQQAELELERTLVRAPFNGIIRSESVDTGQYLRAGSPVAVFAGTDQAEIVVPLPLHELGWLRIPRAGEAGEGSPATVKLAAGERVYQWSGRIVRSLGDVDPQGRMARVVVAVDDPHGLQGSAQERPPLALGSFVEVILQGQTLENVAVLPSSALRDGEQVWLMNDSHLKFRSVEVVRRARSEVVIGAGLEPGDRVVLTNVAGAAEGMKLRPAAAAGESRP</sequence>
<dbReference type="InterPro" id="IPR058627">
    <property type="entry name" value="MdtA-like_C"/>
</dbReference>
<dbReference type="SUPFAM" id="SSF111369">
    <property type="entry name" value="HlyD-like secretion proteins"/>
    <property type="match status" value="1"/>
</dbReference>
<evidence type="ECO:0000313" key="5">
    <source>
        <dbReference type="Proteomes" id="UP001319827"/>
    </source>
</evidence>
<dbReference type="Pfam" id="PF25967">
    <property type="entry name" value="RND-MFP_C"/>
    <property type="match status" value="1"/>
</dbReference>
<keyword evidence="5" id="KW-1185">Reference proteome</keyword>
<accession>A0ABM8HT59</accession>
<name>A0ABM8HT59_9BACT</name>
<dbReference type="RefSeq" id="WP_221251111.1">
    <property type="nucleotide sequence ID" value="NZ_AP024355.1"/>
</dbReference>
<dbReference type="Proteomes" id="UP001319827">
    <property type="component" value="Chromosome"/>
</dbReference>
<dbReference type="PANTHER" id="PTHR30469">
    <property type="entry name" value="MULTIDRUG RESISTANCE PROTEIN MDTA"/>
    <property type="match status" value="1"/>
</dbReference>
<dbReference type="PANTHER" id="PTHR30469:SF12">
    <property type="entry name" value="MULTIDRUG RESISTANCE PROTEIN MDTA"/>
    <property type="match status" value="1"/>
</dbReference>
<dbReference type="Gene3D" id="2.40.30.170">
    <property type="match status" value="1"/>
</dbReference>
<protein>
    <submittedName>
        <fullName evidence="4">RND transporter</fullName>
    </submittedName>
</protein>
<evidence type="ECO:0000313" key="4">
    <source>
        <dbReference type="EMBL" id="BCR03647.1"/>
    </source>
</evidence>
<dbReference type="Gene3D" id="2.40.420.20">
    <property type="match status" value="1"/>
</dbReference>
<feature type="coiled-coil region" evidence="2">
    <location>
        <begin position="113"/>
        <end position="181"/>
    </location>
</feature>
<dbReference type="InterPro" id="IPR006143">
    <property type="entry name" value="RND_pump_MFP"/>
</dbReference>
<evidence type="ECO:0000256" key="1">
    <source>
        <dbReference type="ARBA" id="ARBA00009477"/>
    </source>
</evidence>
<organism evidence="4 5">
    <name type="scientific">Desulfuromonas versatilis</name>
    <dbReference type="NCBI Taxonomy" id="2802975"/>
    <lineage>
        <taxon>Bacteria</taxon>
        <taxon>Pseudomonadati</taxon>
        <taxon>Thermodesulfobacteriota</taxon>
        <taxon>Desulfuromonadia</taxon>
        <taxon>Desulfuromonadales</taxon>
        <taxon>Desulfuromonadaceae</taxon>
        <taxon>Desulfuromonas</taxon>
    </lineage>
</organism>
<feature type="domain" description="Multidrug resistance protein MdtA-like C-terminal permuted SH3" evidence="3">
    <location>
        <begin position="319"/>
        <end position="371"/>
    </location>
</feature>
<comment type="similarity">
    <text evidence="1">Belongs to the membrane fusion protein (MFP) (TC 8.A.1) family.</text>
</comment>
<evidence type="ECO:0000256" key="2">
    <source>
        <dbReference type="SAM" id="Coils"/>
    </source>
</evidence>
<dbReference type="Gene3D" id="1.10.287.470">
    <property type="entry name" value="Helix hairpin bin"/>
    <property type="match status" value="1"/>
</dbReference>
<evidence type="ECO:0000259" key="3">
    <source>
        <dbReference type="Pfam" id="PF25967"/>
    </source>
</evidence>
<proteinExistence type="inferred from homology"/>